<keyword evidence="5" id="KW-1133">Transmembrane helix</keyword>
<dbReference type="NCBIfam" id="TIGR03319">
    <property type="entry name" value="RNase_Y"/>
    <property type="match status" value="1"/>
</dbReference>
<dbReference type="InterPro" id="IPR006674">
    <property type="entry name" value="HD_domain"/>
</dbReference>
<dbReference type="InterPro" id="IPR004087">
    <property type="entry name" value="KH_dom"/>
</dbReference>
<dbReference type="Proteomes" id="UP000316925">
    <property type="component" value="Unassembled WGS sequence"/>
</dbReference>
<dbReference type="SMART" id="SM00471">
    <property type="entry name" value="HDc"/>
    <property type="match status" value="1"/>
</dbReference>
<keyword evidence="5" id="KW-1003">Cell membrane</keyword>
<dbReference type="SMART" id="SM00322">
    <property type="entry name" value="KH"/>
    <property type="match status" value="1"/>
</dbReference>
<evidence type="ECO:0000313" key="9">
    <source>
        <dbReference type="EMBL" id="TET94349.1"/>
    </source>
</evidence>
<feature type="transmembrane region" description="Helical" evidence="5">
    <location>
        <begin position="18"/>
        <end position="39"/>
    </location>
</feature>
<dbReference type="InterPro" id="IPR004088">
    <property type="entry name" value="KH_dom_type_1"/>
</dbReference>
<keyword evidence="5" id="KW-0472">Membrane</keyword>
<keyword evidence="5" id="KW-0812">Transmembrane</keyword>
<keyword evidence="7" id="KW-0175">Coiled coil</keyword>
<dbReference type="AlphaFoldDB" id="A0A523YSI8"/>
<dbReference type="GO" id="GO:0016787">
    <property type="term" value="F:hydrolase activity"/>
    <property type="evidence" value="ECO:0007669"/>
    <property type="project" value="UniProtKB-KW"/>
</dbReference>
<organism evidence="9 10">
    <name type="scientific">Aerophobetes bacterium</name>
    <dbReference type="NCBI Taxonomy" id="2030807"/>
    <lineage>
        <taxon>Bacteria</taxon>
        <taxon>Candidatus Aerophobota</taxon>
    </lineage>
</organism>
<dbReference type="SUPFAM" id="SSF54791">
    <property type="entry name" value="Eukaryotic type KH-domain (KH-domain type I)"/>
    <property type="match status" value="1"/>
</dbReference>
<keyword evidence="3 5" id="KW-0378">Hydrolase</keyword>
<dbReference type="InterPro" id="IPR003607">
    <property type="entry name" value="HD/PDEase_dom"/>
</dbReference>
<feature type="coiled-coil region" evidence="7">
    <location>
        <begin position="45"/>
        <end position="72"/>
    </location>
</feature>
<comment type="caution">
    <text evidence="9">The sequence shown here is derived from an EMBL/GenBank/DDBJ whole genome shotgun (WGS) entry which is preliminary data.</text>
</comment>
<comment type="function">
    <text evidence="5">Endoribonuclease that initiates mRNA decay.</text>
</comment>
<dbReference type="InterPro" id="IPR022711">
    <property type="entry name" value="RNase_Y_N"/>
</dbReference>
<proteinExistence type="inferred from homology"/>
<feature type="coiled-coil region" evidence="7">
    <location>
        <begin position="110"/>
        <end position="189"/>
    </location>
</feature>
<evidence type="ECO:0000256" key="7">
    <source>
        <dbReference type="SAM" id="Coils"/>
    </source>
</evidence>
<evidence type="ECO:0000256" key="5">
    <source>
        <dbReference type="HAMAP-Rule" id="MF_00335"/>
    </source>
</evidence>
<gene>
    <name evidence="5 9" type="primary">rny</name>
    <name evidence="9" type="ORF">E3J33_00225</name>
</gene>
<dbReference type="GO" id="GO:0003723">
    <property type="term" value="F:RNA binding"/>
    <property type="evidence" value="ECO:0007669"/>
    <property type="project" value="UniProtKB-UniRule"/>
</dbReference>
<dbReference type="InterPro" id="IPR006675">
    <property type="entry name" value="HDIG_dom"/>
</dbReference>
<evidence type="ECO:0000313" key="10">
    <source>
        <dbReference type="Proteomes" id="UP000316925"/>
    </source>
</evidence>
<sequence length="521" mass="59452">MKIEGVIQVIPVNIINEIYLYIILGLLGGWAITTLLSRVRARSLLNKARFKLSRVEEEVRNRRREIELEKKEELHRIRASFEKETREKSDELHKLSKRLIEREETVDRRLLEMEGKKKEILVEEQRLEKEREKITDLEIKKREELEKIAGISTAEAKRTLLDTIKEEAKEEAAQIIQKVEREAKETANKKARKIVATAIQRCAVDEVAGTVISTLSLPNDEMKGRVIGREGRNIRTFEALTGVDLIVDDTPETVVISCFDPLRRKIAQISLERLIADTRIHPARIEEIVEKAKKDMEEILHEEGQRAAFDMGISDLPTQLINLLGRLKFRTSYGQNVLQHSKEVSYIASIMAAEVKADYIRAKRAGLLHDIGKAVDQEIEGSHALIGARLAERYGESPEIVHAIAAHHEDRQTETTLAILIQASDAVSAARPGARKEVLEAYLKRIEELEEIARSFAGINRAYAIQAGRELRIMVQPQEINDERATELCREIANKIEKELNYPGQIKITVIRELRSVEYAK</sequence>
<dbReference type="CDD" id="cd22431">
    <property type="entry name" value="KH-I_RNaseY"/>
    <property type="match status" value="1"/>
</dbReference>
<dbReference type="PROSITE" id="PS50084">
    <property type="entry name" value="KH_TYPE_1"/>
    <property type="match status" value="1"/>
</dbReference>
<reference evidence="9 10" key="1">
    <citation type="submission" date="2019-03" db="EMBL/GenBank/DDBJ databases">
        <title>Metabolic potential of uncultured bacteria and archaea associated with petroleum seepage in deep-sea sediments.</title>
        <authorList>
            <person name="Dong X."/>
            <person name="Hubert C."/>
        </authorList>
    </citation>
    <scope>NUCLEOTIDE SEQUENCE [LARGE SCALE GENOMIC DNA]</scope>
    <source>
        <strain evidence="9">E29_bin28</strain>
    </source>
</reference>
<keyword evidence="2 5" id="KW-0255">Endonuclease</keyword>
<evidence type="ECO:0000256" key="3">
    <source>
        <dbReference type="ARBA" id="ARBA00022801"/>
    </source>
</evidence>
<protein>
    <recommendedName>
        <fullName evidence="5 6">Ribonuclease Y</fullName>
        <shortName evidence="5">RNase Y</shortName>
        <ecNumber evidence="5 6">3.1.-.-</ecNumber>
    </recommendedName>
</protein>
<evidence type="ECO:0000256" key="6">
    <source>
        <dbReference type="NCBIfam" id="TIGR03319"/>
    </source>
</evidence>
<dbReference type="GO" id="GO:0004521">
    <property type="term" value="F:RNA endonuclease activity"/>
    <property type="evidence" value="ECO:0007669"/>
    <property type="project" value="UniProtKB-UniRule"/>
</dbReference>
<dbReference type="InterPro" id="IPR036612">
    <property type="entry name" value="KH_dom_type_1_sf"/>
</dbReference>
<dbReference type="PANTHER" id="PTHR12826:SF15">
    <property type="entry name" value="RIBONUCLEASE Y"/>
    <property type="match status" value="1"/>
</dbReference>
<dbReference type="PROSITE" id="PS51831">
    <property type="entry name" value="HD"/>
    <property type="match status" value="1"/>
</dbReference>
<dbReference type="Pfam" id="PF12072">
    <property type="entry name" value="RNase_Y_N"/>
    <property type="match status" value="1"/>
</dbReference>
<evidence type="ECO:0000256" key="2">
    <source>
        <dbReference type="ARBA" id="ARBA00022759"/>
    </source>
</evidence>
<dbReference type="NCBIfam" id="TIGR00277">
    <property type="entry name" value="HDIG"/>
    <property type="match status" value="1"/>
</dbReference>
<evidence type="ECO:0000256" key="4">
    <source>
        <dbReference type="ARBA" id="ARBA00022884"/>
    </source>
</evidence>
<name>A0A523YSI8_UNCAE</name>
<dbReference type="InterPro" id="IPR017705">
    <property type="entry name" value="Ribonuclease_Y"/>
</dbReference>
<dbReference type="Pfam" id="PF01966">
    <property type="entry name" value="HD"/>
    <property type="match status" value="1"/>
</dbReference>
<dbReference type="Gene3D" id="3.30.1370.10">
    <property type="entry name" value="K Homology domain, type 1"/>
    <property type="match status" value="1"/>
</dbReference>
<evidence type="ECO:0000256" key="1">
    <source>
        <dbReference type="ARBA" id="ARBA00022722"/>
    </source>
</evidence>
<dbReference type="GO" id="GO:0005886">
    <property type="term" value="C:plasma membrane"/>
    <property type="evidence" value="ECO:0007669"/>
    <property type="project" value="UniProtKB-SubCell"/>
</dbReference>
<keyword evidence="4 5" id="KW-0694">RNA-binding</keyword>
<dbReference type="EMBL" id="SOIJ01000013">
    <property type="protein sequence ID" value="TET94349.1"/>
    <property type="molecule type" value="Genomic_DNA"/>
</dbReference>
<evidence type="ECO:0000259" key="8">
    <source>
        <dbReference type="PROSITE" id="PS51831"/>
    </source>
</evidence>
<comment type="subcellular location">
    <subcellularLocation>
        <location evidence="5">Cell membrane</location>
        <topology evidence="5">Single-pass membrane protein</topology>
    </subcellularLocation>
</comment>
<feature type="domain" description="HD" evidence="8">
    <location>
        <begin position="337"/>
        <end position="430"/>
    </location>
</feature>
<comment type="similarity">
    <text evidence="5">Belongs to the RNase Y family.</text>
</comment>
<dbReference type="HAMAP" id="MF_00335">
    <property type="entry name" value="RNase_Y"/>
    <property type="match status" value="1"/>
</dbReference>
<dbReference type="Gene3D" id="1.10.3210.10">
    <property type="entry name" value="Hypothetical protein af1432"/>
    <property type="match status" value="1"/>
</dbReference>
<dbReference type="EC" id="3.1.-.-" evidence="5 6"/>
<dbReference type="CDD" id="cd00077">
    <property type="entry name" value="HDc"/>
    <property type="match status" value="1"/>
</dbReference>
<keyword evidence="1 5" id="KW-0540">Nuclease</keyword>
<dbReference type="GO" id="GO:0006402">
    <property type="term" value="P:mRNA catabolic process"/>
    <property type="evidence" value="ECO:0007669"/>
    <property type="project" value="UniProtKB-UniRule"/>
</dbReference>
<dbReference type="PANTHER" id="PTHR12826">
    <property type="entry name" value="RIBONUCLEASE Y"/>
    <property type="match status" value="1"/>
</dbReference>
<accession>A0A523YSI8</accession>
<dbReference type="Pfam" id="PF00013">
    <property type="entry name" value="KH_1"/>
    <property type="match status" value="1"/>
</dbReference>
<dbReference type="SUPFAM" id="SSF109604">
    <property type="entry name" value="HD-domain/PDEase-like"/>
    <property type="match status" value="1"/>
</dbReference>